<dbReference type="EMBL" id="KZ679680">
    <property type="protein sequence ID" value="PTB54611.1"/>
    <property type="molecule type" value="Genomic_DNA"/>
</dbReference>
<gene>
    <name evidence="1" type="ORF">M431DRAFT_508030</name>
</gene>
<dbReference type="Proteomes" id="UP000241690">
    <property type="component" value="Unassembled WGS sequence"/>
</dbReference>
<sequence>MADMRKRYSSGVRVRSWMDSSISLSFRALNKEPSLIMCLLNAYSCSRASNGVSGDRLCPPPFLQRGVQSTRKSLHSEAITTASLGGVWGVVWAVDQEGFRSQAWVIVMQSCVRACPLIGPRGPLKHPSTGGHKILPSWVVIWAWAGGGRVAEQHRGRIPSPAQRQHHT</sequence>
<dbReference type="GeneID" id="36627623"/>
<name>A0A2T4AC09_TRIHA</name>
<evidence type="ECO:0000313" key="2">
    <source>
        <dbReference type="Proteomes" id="UP000241690"/>
    </source>
</evidence>
<organism evidence="1 2">
    <name type="scientific">Trichoderma harzianum CBS 226.95</name>
    <dbReference type="NCBI Taxonomy" id="983964"/>
    <lineage>
        <taxon>Eukaryota</taxon>
        <taxon>Fungi</taxon>
        <taxon>Dikarya</taxon>
        <taxon>Ascomycota</taxon>
        <taxon>Pezizomycotina</taxon>
        <taxon>Sordariomycetes</taxon>
        <taxon>Hypocreomycetidae</taxon>
        <taxon>Hypocreales</taxon>
        <taxon>Hypocreaceae</taxon>
        <taxon>Trichoderma</taxon>
    </lineage>
</organism>
<dbReference type="AlphaFoldDB" id="A0A2T4AC09"/>
<protein>
    <submittedName>
        <fullName evidence="1">Uncharacterized protein</fullName>
    </submittedName>
</protein>
<evidence type="ECO:0000313" key="1">
    <source>
        <dbReference type="EMBL" id="PTB54611.1"/>
    </source>
</evidence>
<accession>A0A2T4AC09</accession>
<proteinExistence type="predicted"/>
<dbReference type="RefSeq" id="XP_024774288.1">
    <property type="nucleotide sequence ID" value="XM_024919054.1"/>
</dbReference>
<reference evidence="1 2" key="1">
    <citation type="submission" date="2016-07" db="EMBL/GenBank/DDBJ databases">
        <title>Multiple horizontal gene transfer events from other fungi enriched the ability of initially mycotrophic Trichoderma (Ascomycota) to feed on dead plant biomass.</title>
        <authorList>
            <consortium name="DOE Joint Genome Institute"/>
            <person name="Aerts A."/>
            <person name="Atanasova L."/>
            <person name="Chenthamara K."/>
            <person name="Zhang J."/>
            <person name="Grujic M."/>
            <person name="Henrissat B."/>
            <person name="Kuo A."/>
            <person name="Salamov A."/>
            <person name="Lipzen A."/>
            <person name="Labutti K."/>
            <person name="Barry K."/>
            <person name="Miao Y."/>
            <person name="Rahimi M.J."/>
            <person name="Shen Q."/>
            <person name="Grigoriev I.V."/>
            <person name="Kubicek C.P."/>
            <person name="Druzhinina I.S."/>
        </authorList>
    </citation>
    <scope>NUCLEOTIDE SEQUENCE [LARGE SCALE GENOMIC DNA]</scope>
    <source>
        <strain evidence="1 2">CBS 226.95</strain>
    </source>
</reference>
<keyword evidence="2" id="KW-1185">Reference proteome</keyword>